<proteinExistence type="predicted"/>
<reference evidence="1 2" key="1">
    <citation type="submission" date="2020-08" db="EMBL/GenBank/DDBJ databases">
        <title>Genome sequencing of Purple Non-Sulfur Bacteria from various extreme environments.</title>
        <authorList>
            <person name="Mayer M."/>
        </authorList>
    </citation>
    <scope>NUCLEOTIDE SEQUENCE [LARGE SCALE GENOMIC DNA]</scope>
    <source>
        <strain evidence="1 2">2761</strain>
    </source>
</reference>
<dbReference type="Proteomes" id="UP000587070">
    <property type="component" value="Unassembled WGS sequence"/>
</dbReference>
<dbReference type="AlphaFoldDB" id="A0A840G5T1"/>
<evidence type="ECO:0000313" key="1">
    <source>
        <dbReference type="EMBL" id="MBB4247245.1"/>
    </source>
</evidence>
<protein>
    <submittedName>
        <fullName evidence="1">Uncharacterized protein</fullName>
    </submittedName>
</protein>
<dbReference type="RefSeq" id="WP_153116022.1">
    <property type="nucleotide sequence ID" value="NZ_JACIGE010000005.1"/>
</dbReference>
<dbReference type="EMBL" id="JACIGE010000005">
    <property type="protein sequence ID" value="MBB4247245.1"/>
    <property type="molecule type" value="Genomic_DNA"/>
</dbReference>
<dbReference type="OrthoDB" id="6053181at2"/>
<organism evidence="1 2">
    <name type="scientific">Rhodocyclus tenuis</name>
    <name type="common">Rhodospirillum tenue</name>
    <dbReference type="NCBI Taxonomy" id="1066"/>
    <lineage>
        <taxon>Bacteria</taxon>
        <taxon>Pseudomonadati</taxon>
        <taxon>Pseudomonadota</taxon>
        <taxon>Betaproteobacteria</taxon>
        <taxon>Rhodocyclales</taxon>
        <taxon>Rhodocyclaceae</taxon>
        <taxon>Rhodocyclus</taxon>
    </lineage>
</organism>
<evidence type="ECO:0000313" key="2">
    <source>
        <dbReference type="Proteomes" id="UP000587070"/>
    </source>
</evidence>
<accession>A0A840G5T1</accession>
<sequence>MEDLEALIPAPRVVTTALGDISVLPIVTAQIPPFLRHARPLLDQLDSLLIVVGADAGEAVIAPPPDWMSLIEQHGESAIAAIAVATGKTADQIGTLPPDQTLALLQAIVEENLDFFVRRILPATRSLVVGLLSRLATLAGRMSSSDSSLTATGAPTS</sequence>
<comment type="caution">
    <text evidence="1">The sequence shown here is derived from an EMBL/GenBank/DDBJ whole genome shotgun (WGS) entry which is preliminary data.</text>
</comment>
<gene>
    <name evidence="1" type="ORF">GGD90_001616</name>
</gene>
<name>A0A840G5T1_RHOTE</name>
<keyword evidence="2" id="KW-1185">Reference proteome</keyword>